<comment type="caution">
    <text evidence="1">The sequence shown here is derived from an EMBL/GenBank/DDBJ whole genome shotgun (WGS) entry which is preliminary data.</text>
</comment>
<gene>
    <name evidence="1" type="ORF">KY290_024358</name>
</gene>
<protein>
    <submittedName>
        <fullName evidence="1">Uncharacterized protein</fullName>
    </submittedName>
</protein>
<accession>A0ABQ7USG9</accession>
<dbReference type="Proteomes" id="UP000826656">
    <property type="component" value="Unassembled WGS sequence"/>
</dbReference>
<evidence type="ECO:0000313" key="2">
    <source>
        <dbReference type="Proteomes" id="UP000826656"/>
    </source>
</evidence>
<evidence type="ECO:0000313" key="1">
    <source>
        <dbReference type="EMBL" id="KAH0754088.1"/>
    </source>
</evidence>
<dbReference type="EMBL" id="JAIVGD010000018">
    <property type="protein sequence ID" value="KAH0754088.1"/>
    <property type="molecule type" value="Genomic_DNA"/>
</dbReference>
<sequence length="85" mass="9752">MSAQGASGRKETLRELKREITKRMVSIIVINDTHPMGCQDETFRTTINFGDNFCIAIKGKWKCGSASRDWIRGVYQAWNLQNPKF</sequence>
<keyword evidence="2" id="KW-1185">Reference proteome</keyword>
<name>A0ABQ7USG9_SOLTU</name>
<proteinExistence type="predicted"/>
<reference evidence="1 2" key="1">
    <citation type="journal article" date="2021" name="bioRxiv">
        <title>Chromosome-scale and haplotype-resolved genome assembly of a tetraploid potato cultivar.</title>
        <authorList>
            <person name="Sun H."/>
            <person name="Jiao W.-B."/>
            <person name="Krause K."/>
            <person name="Campoy J.A."/>
            <person name="Goel M."/>
            <person name="Folz-Donahue K."/>
            <person name="Kukat C."/>
            <person name="Huettel B."/>
            <person name="Schneeberger K."/>
        </authorList>
    </citation>
    <scope>NUCLEOTIDE SEQUENCE [LARGE SCALE GENOMIC DNA]</scope>
    <source>
        <strain evidence="1">SolTubOtavaFocal</strain>
        <tissue evidence="1">Leaves</tissue>
    </source>
</reference>
<organism evidence="1 2">
    <name type="scientific">Solanum tuberosum</name>
    <name type="common">Potato</name>
    <dbReference type="NCBI Taxonomy" id="4113"/>
    <lineage>
        <taxon>Eukaryota</taxon>
        <taxon>Viridiplantae</taxon>
        <taxon>Streptophyta</taxon>
        <taxon>Embryophyta</taxon>
        <taxon>Tracheophyta</taxon>
        <taxon>Spermatophyta</taxon>
        <taxon>Magnoliopsida</taxon>
        <taxon>eudicotyledons</taxon>
        <taxon>Gunneridae</taxon>
        <taxon>Pentapetalae</taxon>
        <taxon>asterids</taxon>
        <taxon>lamiids</taxon>
        <taxon>Solanales</taxon>
        <taxon>Solanaceae</taxon>
        <taxon>Solanoideae</taxon>
        <taxon>Solaneae</taxon>
        <taxon>Solanum</taxon>
    </lineage>
</organism>